<reference evidence="1 2" key="1">
    <citation type="submission" date="2008-07" db="EMBL/GenBank/DDBJ databases">
        <authorList>
            <person name="El-Sayed N."/>
            <person name="Caler E."/>
            <person name="Inman J."/>
            <person name="Amedeo P."/>
            <person name="Hass B."/>
            <person name="Wortman J."/>
        </authorList>
    </citation>
    <scope>NUCLEOTIDE SEQUENCE [LARGE SCALE GENOMIC DNA]</scope>
    <source>
        <strain evidence="2">ATCC 50983 / TXsc</strain>
    </source>
</reference>
<dbReference type="OrthoDB" id="1274115at2759"/>
<feature type="non-terminal residue" evidence="1">
    <location>
        <position position="59"/>
    </location>
</feature>
<dbReference type="AlphaFoldDB" id="C5KY54"/>
<evidence type="ECO:0000313" key="2">
    <source>
        <dbReference type="Proteomes" id="UP000007800"/>
    </source>
</evidence>
<dbReference type="InterPro" id="IPR036291">
    <property type="entry name" value="NAD(P)-bd_dom_sf"/>
</dbReference>
<dbReference type="Proteomes" id="UP000007800">
    <property type="component" value="Unassembled WGS sequence"/>
</dbReference>
<dbReference type="Pfam" id="PF00106">
    <property type="entry name" value="adh_short"/>
    <property type="match status" value="1"/>
</dbReference>
<dbReference type="RefSeq" id="XP_002778795.1">
    <property type="nucleotide sequence ID" value="XM_002778749.1"/>
</dbReference>
<dbReference type="GeneID" id="9038730"/>
<protein>
    <submittedName>
        <fullName evidence="1">Uncharacterized protein</fullName>
    </submittedName>
</protein>
<organism evidence="2">
    <name type="scientific">Perkinsus marinus (strain ATCC 50983 / TXsc)</name>
    <dbReference type="NCBI Taxonomy" id="423536"/>
    <lineage>
        <taxon>Eukaryota</taxon>
        <taxon>Sar</taxon>
        <taxon>Alveolata</taxon>
        <taxon>Perkinsozoa</taxon>
        <taxon>Perkinsea</taxon>
        <taxon>Perkinsida</taxon>
        <taxon>Perkinsidae</taxon>
        <taxon>Perkinsus</taxon>
    </lineage>
</organism>
<name>C5KY54_PERM5</name>
<evidence type="ECO:0000313" key="1">
    <source>
        <dbReference type="EMBL" id="EER10590.1"/>
    </source>
</evidence>
<dbReference type="EMBL" id="GG677320">
    <property type="protein sequence ID" value="EER10590.1"/>
    <property type="molecule type" value="Genomic_DNA"/>
</dbReference>
<dbReference type="InParanoid" id="C5KY54"/>
<sequence length="59" mass="6167">MAAATDRNNTRGTILITGASAGVGMEAAKALMQDGWHVVAAVRNVEKGRRVLGEQADVM</sequence>
<dbReference type="Gene3D" id="3.40.50.720">
    <property type="entry name" value="NAD(P)-binding Rossmann-like Domain"/>
    <property type="match status" value="1"/>
</dbReference>
<gene>
    <name evidence="1" type="ORF">Pmar_PMAR021261</name>
</gene>
<accession>C5KY54</accession>
<proteinExistence type="predicted"/>
<dbReference type="SUPFAM" id="SSF51735">
    <property type="entry name" value="NAD(P)-binding Rossmann-fold domains"/>
    <property type="match status" value="1"/>
</dbReference>
<dbReference type="InterPro" id="IPR002347">
    <property type="entry name" value="SDR_fam"/>
</dbReference>
<keyword evidence="2" id="KW-1185">Reference proteome</keyword>